<gene>
    <name evidence="1" type="ORF">JMF97_22825</name>
</gene>
<reference evidence="1 2" key="1">
    <citation type="submission" date="2021-01" db="EMBL/GenBank/DDBJ databases">
        <title>Genome sequencing of Micromonospora fiedleri MG-37.</title>
        <authorList>
            <person name="Moreland P.E.J."/>
            <person name="Stach J.E.M."/>
        </authorList>
    </citation>
    <scope>NUCLEOTIDE SEQUENCE [LARGE SCALE GENOMIC DNA]</scope>
    <source>
        <strain evidence="1 2">MG-37</strain>
    </source>
</reference>
<protein>
    <submittedName>
        <fullName evidence="1">OsmC family protein</fullName>
    </submittedName>
</protein>
<sequence>MSTVDNGVNVQALLDAREALKGAPEAAQFTWRASSRWEKGVHSTTTIEKYFGLGQEQSHKTRAEFSADHPEVFAAEDNGITPIEYLLVGLASCLTAGVASVAQNRGIQLRSVTSTVEGSHDIRGILGVDSDVRNGFNDIKVTFNIDADASKEDIQALVAQSQKRSAVFDALTNPTDVTVEVA</sequence>
<evidence type="ECO:0000313" key="2">
    <source>
        <dbReference type="Proteomes" id="UP000661193"/>
    </source>
</evidence>
<dbReference type="PANTHER" id="PTHR35368">
    <property type="entry name" value="HYDROPEROXIDE REDUCTASE"/>
    <property type="match status" value="1"/>
</dbReference>
<accession>A0ABS1URL9</accession>
<keyword evidence="2" id="KW-1185">Reference proteome</keyword>
<organism evidence="1 2">
    <name type="scientific">Micromonospora fiedleri</name>
    <dbReference type="NCBI Taxonomy" id="1157498"/>
    <lineage>
        <taxon>Bacteria</taxon>
        <taxon>Bacillati</taxon>
        <taxon>Actinomycetota</taxon>
        <taxon>Actinomycetes</taxon>
        <taxon>Micromonosporales</taxon>
        <taxon>Micromonosporaceae</taxon>
        <taxon>Micromonospora</taxon>
    </lineage>
</organism>
<comment type="caution">
    <text evidence="1">The sequence shown here is derived from an EMBL/GenBank/DDBJ whole genome shotgun (WGS) entry which is preliminary data.</text>
</comment>
<dbReference type="InterPro" id="IPR036102">
    <property type="entry name" value="OsmC/Ohrsf"/>
</dbReference>
<evidence type="ECO:0000313" key="1">
    <source>
        <dbReference type="EMBL" id="MBL6279000.1"/>
    </source>
</evidence>
<name>A0ABS1URL9_9ACTN</name>
<dbReference type="PANTHER" id="PTHR35368:SF1">
    <property type="entry name" value="HYDROPEROXIDE REDUCTASE"/>
    <property type="match status" value="1"/>
</dbReference>
<dbReference type="Gene3D" id="3.30.300.20">
    <property type="match status" value="1"/>
</dbReference>
<dbReference type="RefSeq" id="WP_203223385.1">
    <property type="nucleotide sequence ID" value="NZ_JAETXL010000008.1"/>
</dbReference>
<dbReference type="SUPFAM" id="SSF82784">
    <property type="entry name" value="OsmC-like"/>
    <property type="match status" value="1"/>
</dbReference>
<dbReference type="InterPro" id="IPR052924">
    <property type="entry name" value="OsmC/Ohr_hydroprdx_reductase"/>
</dbReference>
<proteinExistence type="predicted"/>
<dbReference type="Proteomes" id="UP000661193">
    <property type="component" value="Unassembled WGS sequence"/>
</dbReference>
<dbReference type="EMBL" id="JAETXL010000008">
    <property type="protein sequence ID" value="MBL6279000.1"/>
    <property type="molecule type" value="Genomic_DNA"/>
</dbReference>
<dbReference type="Pfam" id="PF02566">
    <property type="entry name" value="OsmC"/>
    <property type="match status" value="1"/>
</dbReference>
<dbReference type="InterPro" id="IPR003718">
    <property type="entry name" value="OsmC/Ohr_fam"/>
</dbReference>
<dbReference type="InterPro" id="IPR015946">
    <property type="entry name" value="KH_dom-like_a/b"/>
</dbReference>